<comment type="subunit">
    <text evidence="7">Homodimer. Forms a stable heterotetrameric complex of 2 MoeB and 2 MoaD during adenylation of MoaD.</text>
</comment>
<dbReference type="InterPro" id="IPR001763">
    <property type="entry name" value="Rhodanese-like_dom"/>
</dbReference>
<evidence type="ECO:0000256" key="5">
    <source>
        <dbReference type="ARBA" id="ARBA00052218"/>
    </source>
</evidence>
<comment type="similarity">
    <text evidence="1">Belongs to the HesA/MoeB/ThiF family.</text>
</comment>
<dbReference type="InterPro" id="IPR045886">
    <property type="entry name" value="ThiF/MoeB/HesA"/>
</dbReference>
<proteinExistence type="inferred from homology"/>
<name>K2PRR8_9FLAO</name>
<dbReference type="EMBL" id="AMSG01000028">
    <property type="protein sequence ID" value="EKF54204.1"/>
    <property type="molecule type" value="Genomic_DNA"/>
</dbReference>
<evidence type="ECO:0000256" key="10">
    <source>
        <dbReference type="ARBA" id="ARBA00075110"/>
    </source>
</evidence>
<evidence type="ECO:0000259" key="13">
    <source>
        <dbReference type="PROSITE" id="PS50206"/>
    </source>
</evidence>
<evidence type="ECO:0000256" key="4">
    <source>
        <dbReference type="ARBA" id="ARBA00022840"/>
    </source>
</evidence>
<keyword evidence="15" id="KW-1185">Reference proteome</keyword>
<dbReference type="OrthoDB" id="9804286at2"/>
<dbReference type="FunFam" id="3.40.50.720:FF:000033">
    <property type="entry name" value="Adenylyltransferase and sulfurtransferase MOCS3"/>
    <property type="match status" value="1"/>
</dbReference>
<dbReference type="GO" id="GO:0005737">
    <property type="term" value="C:cytoplasm"/>
    <property type="evidence" value="ECO:0007669"/>
    <property type="project" value="TreeGrafter"/>
</dbReference>
<dbReference type="InterPro" id="IPR036873">
    <property type="entry name" value="Rhodanese-like_dom_sf"/>
</dbReference>
<dbReference type="STRING" id="555500.I215_13562"/>
<dbReference type="PANTHER" id="PTHR10953">
    <property type="entry name" value="UBIQUITIN-ACTIVATING ENZYME E1"/>
    <property type="match status" value="1"/>
</dbReference>
<evidence type="ECO:0000256" key="7">
    <source>
        <dbReference type="ARBA" id="ARBA00063809"/>
    </source>
</evidence>
<dbReference type="GO" id="GO:0061605">
    <property type="term" value="F:molybdopterin-synthase adenylyltransferase activity"/>
    <property type="evidence" value="ECO:0007669"/>
    <property type="project" value="UniProtKB-EC"/>
</dbReference>
<dbReference type="GO" id="GO:0042292">
    <property type="term" value="F:URM1 activating enzyme activity"/>
    <property type="evidence" value="ECO:0007669"/>
    <property type="project" value="TreeGrafter"/>
</dbReference>
<feature type="domain" description="Rhodanese" evidence="13">
    <location>
        <begin position="271"/>
        <end position="354"/>
    </location>
</feature>
<dbReference type="Gene3D" id="3.40.250.10">
    <property type="entry name" value="Rhodanese-like domain"/>
    <property type="match status" value="1"/>
</dbReference>
<evidence type="ECO:0000256" key="8">
    <source>
        <dbReference type="ARBA" id="ARBA00066884"/>
    </source>
</evidence>
<dbReference type="Pfam" id="PF00581">
    <property type="entry name" value="Rhodanese"/>
    <property type="match status" value="1"/>
</dbReference>
<dbReference type="RefSeq" id="WP_008992550.1">
    <property type="nucleotide sequence ID" value="NZ_AMSG01000028.1"/>
</dbReference>
<evidence type="ECO:0000256" key="1">
    <source>
        <dbReference type="ARBA" id="ARBA00009919"/>
    </source>
</evidence>
<accession>K2PRR8</accession>
<evidence type="ECO:0000256" key="12">
    <source>
        <dbReference type="ARBA" id="ARBA00078531"/>
    </source>
</evidence>
<gene>
    <name evidence="14" type="ORF">I215_13562</name>
</gene>
<dbReference type="InterPro" id="IPR035985">
    <property type="entry name" value="Ubiquitin-activating_enz"/>
</dbReference>
<dbReference type="Gene3D" id="3.40.50.720">
    <property type="entry name" value="NAD(P)-binding Rossmann-like Domain"/>
    <property type="match status" value="1"/>
</dbReference>
<dbReference type="SUPFAM" id="SSF69572">
    <property type="entry name" value="Activating enzymes of the ubiquitin-like proteins"/>
    <property type="match status" value="1"/>
</dbReference>
<dbReference type="CDD" id="cd00757">
    <property type="entry name" value="ThiF_MoeB_HesA_family"/>
    <property type="match status" value="1"/>
</dbReference>
<evidence type="ECO:0000256" key="3">
    <source>
        <dbReference type="ARBA" id="ARBA00022741"/>
    </source>
</evidence>
<protein>
    <recommendedName>
        <fullName evidence="9">Molybdopterin-synthase adenylyltransferase</fullName>
        <ecNumber evidence="8">2.7.7.80</ecNumber>
    </recommendedName>
    <alternativeName>
        <fullName evidence="12">MoaD protein adenylase</fullName>
    </alternativeName>
    <alternativeName>
        <fullName evidence="10">Molybdopterin-converting factor subunit 1 adenylase</fullName>
    </alternativeName>
    <alternativeName>
        <fullName evidence="11">Sulfur carrier protein MoaD adenylyltransferase</fullName>
    </alternativeName>
</protein>
<evidence type="ECO:0000256" key="6">
    <source>
        <dbReference type="ARBA" id="ARBA00055169"/>
    </source>
</evidence>
<evidence type="ECO:0000256" key="9">
    <source>
        <dbReference type="ARBA" id="ARBA00073635"/>
    </source>
</evidence>
<comment type="caution">
    <text evidence="14">The sequence shown here is derived from an EMBL/GenBank/DDBJ whole genome shotgun (WGS) entry which is preliminary data.</text>
</comment>
<dbReference type="InterPro" id="IPR000594">
    <property type="entry name" value="ThiF_NAD_FAD-bd"/>
</dbReference>
<dbReference type="AlphaFoldDB" id="K2PRR8"/>
<organism evidence="14 15">
    <name type="scientific">Galbibacter marinus</name>
    <dbReference type="NCBI Taxonomy" id="555500"/>
    <lineage>
        <taxon>Bacteria</taxon>
        <taxon>Pseudomonadati</taxon>
        <taxon>Bacteroidota</taxon>
        <taxon>Flavobacteriia</taxon>
        <taxon>Flavobacteriales</taxon>
        <taxon>Flavobacteriaceae</taxon>
        <taxon>Galbibacter</taxon>
    </lineage>
</organism>
<reference evidence="14 15" key="1">
    <citation type="journal article" date="2012" name="J. Bacteriol.">
        <title>Genome Sequence of Galbibacter marinum Type Strain ck-I2-15.</title>
        <authorList>
            <person name="Lai Q."/>
            <person name="Li C."/>
            <person name="Shao Z."/>
        </authorList>
    </citation>
    <scope>NUCLEOTIDE SEQUENCE [LARGE SCALE GENOMIC DNA]</scope>
    <source>
        <strain evidence="15">ck-I2-15</strain>
    </source>
</reference>
<dbReference type="GO" id="GO:0004792">
    <property type="term" value="F:thiosulfate-cyanide sulfurtransferase activity"/>
    <property type="evidence" value="ECO:0007669"/>
    <property type="project" value="TreeGrafter"/>
</dbReference>
<evidence type="ECO:0000256" key="11">
    <source>
        <dbReference type="ARBA" id="ARBA00075328"/>
    </source>
</evidence>
<evidence type="ECO:0000313" key="15">
    <source>
        <dbReference type="Proteomes" id="UP000007364"/>
    </source>
</evidence>
<comment type="function">
    <text evidence="6">Catalyzes the adenylation by ATP of the carboxyl group of the C-terminal glycine of sulfur carrier protein MoaD.</text>
</comment>
<dbReference type="PROSITE" id="PS50206">
    <property type="entry name" value="RHODANESE_3"/>
    <property type="match status" value="1"/>
</dbReference>
<evidence type="ECO:0000313" key="14">
    <source>
        <dbReference type="EMBL" id="EKF54204.1"/>
    </source>
</evidence>
<dbReference type="GO" id="GO:0005524">
    <property type="term" value="F:ATP binding"/>
    <property type="evidence" value="ECO:0007669"/>
    <property type="project" value="UniProtKB-KW"/>
</dbReference>
<dbReference type="EC" id="2.7.7.80" evidence="8"/>
<keyword evidence="2" id="KW-0808">Transferase</keyword>
<dbReference type="eggNOG" id="COG0476">
    <property type="taxonomic scope" value="Bacteria"/>
</dbReference>
<dbReference type="CDD" id="cd00158">
    <property type="entry name" value="RHOD"/>
    <property type="match status" value="1"/>
</dbReference>
<dbReference type="SMART" id="SM00450">
    <property type="entry name" value="RHOD"/>
    <property type="match status" value="1"/>
</dbReference>
<comment type="catalytic activity">
    <reaction evidence="5">
        <text>[molybdopterin-synthase sulfur-carrier protein]-C-terminal Gly-Gly + ATP + H(+) = [molybdopterin-synthase sulfur-carrier protein]-C-terminal Gly-Gly-AMP + diphosphate</text>
        <dbReference type="Rhea" id="RHEA:43616"/>
        <dbReference type="Rhea" id="RHEA-COMP:12159"/>
        <dbReference type="Rhea" id="RHEA-COMP:12202"/>
        <dbReference type="ChEBI" id="CHEBI:15378"/>
        <dbReference type="ChEBI" id="CHEBI:30616"/>
        <dbReference type="ChEBI" id="CHEBI:33019"/>
        <dbReference type="ChEBI" id="CHEBI:90618"/>
        <dbReference type="ChEBI" id="CHEBI:90778"/>
        <dbReference type="EC" id="2.7.7.80"/>
    </reaction>
</comment>
<sequence>MNANRYIRQTTLKGFGVEGQRKLQNSSVLVVGAGGLGVPVLQYLNAMGVGTIGIVENDKIELSNLQRQPIYGEQDIGKPKIEVSIKKLQAQNSTTKFHSHNEFLGTDNVLDIVKSYDVIVDATDNFPTRYLISDACVIINKPFVYGALHAFEGQVSVFNYKSGPTYRCLFPEMPGKGEMPDCNVNGVLGILPGIIGNFQALEVIKILTGIGQPLSGKLLLYDGLVQKIQQVSFEPNSKNQTRKTLEENYQHISCHLSASVTAEQFEKILHNPKNYQLVDVRSPEEFRNFHLEDSINIPLQELSNRTGEVDLKRTVVLICQSGIRSEKALTYLNQQLDGKIYQLEGGLNNYPQVWK</sequence>
<dbReference type="Proteomes" id="UP000007364">
    <property type="component" value="Unassembled WGS sequence"/>
</dbReference>
<keyword evidence="3" id="KW-0547">Nucleotide-binding</keyword>
<dbReference type="PATRIC" id="fig|555500.3.peg.2792"/>
<keyword evidence="4" id="KW-0067">ATP-binding</keyword>
<dbReference type="PANTHER" id="PTHR10953:SF102">
    <property type="entry name" value="ADENYLYLTRANSFERASE AND SULFURTRANSFERASE MOCS3"/>
    <property type="match status" value="1"/>
</dbReference>
<dbReference type="Pfam" id="PF00899">
    <property type="entry name" value="ThiF"/>
    <property type="match status" value="1"/>
</dbReference>
<evidence type="ECO:0000256" key="2">
    <source>
        <dbReference type="ARBA" id="ARBA00022679"/>
    </source>
</evidence>